<evidence type="ECO:0000256" key="1">
    <source>
        <dbReference type="SAM" id="MobiDB-lite"/>
    </source>
</evidence>
<dbReference type="Proteomes" id="UP000182658">
    <property type="component" value="Unassembled WGS sequence"/>
</dbReference>
<dbReference type="EMBL" id="KV875096">
    <property type="protein sequence ID" value="OIW31132.1"/>
    <property type="molecule type" value="Genomic_DNA"/>
</dbReference>
<feature type="compositionally biased region" description="Basic and acidic residues" evidence="1">
    <location>
        <begin position="257"/>
        <end position="270"/>
    </location>
</feature>
<dbReference type="InParanoid" id="A0A1J7JP63"/>
<evidence type="ECO:0000313" key="2">
    <source>
        <dbReference type="EMBL" id="OIW31132.1"/>
    </source>
</evidence>
<name>A0A1J7JP63_9PEZI</name>
<dbReference type="AlphaFoldDB" id="A0A1J7JP63"/>
<feature type="compositionally biased region" description="Basic and acidic residues" evidence="1">
    <location>
        <begin position="312"/>
        <end position="321"/>
    </location>
</feature>
<feature type="compositionally biased region" description="Basic and acidic residues" evidence="1">
    <location>
        <begin position="282"/>
        <end position="305"/>
    </location>
</feature>
<proteinExistence type="predicted"/>
<protein>
    <submittedName>
        <fullName evidence="2">Uncharacterized protein</fullName>
    </submittedName>
</protein>
<evidence type="ECO:0000313" key="3">
    <source>
        <dbReference type="Proteomes" id="UP000182658"/>
    </source>
</evidence>
<gene>
    <name evidence="2" type="ORF">CONLIGDRAFT_300560</name>
</gene>
<organism evidence="2 3">
    <name type="scientific">Coniochaeta ligniaria NRRL 30616</name>
    <dbReference type="NCBI Taxonomy" id="1408157"/>
    <lineage>
        <taxon>Eukaryota</taxon>
        <taxon>Fungi</taxon>
        <taxon>Dikarya</taxon>
        <taxon>Ascomycota</taxon>
        <taxon>Pezizomycotina</taxon>
        <taxon>Sordariomycetes</taxon>
        <taxon>Sordariomycetidae</taxon>
        <taxon>Coniochaetales</taxon>
        <taxon>Coniochaetaceae</taxon>
        <taxon>Coniochaeta</taxon>
    </lineage>
</organism>
<keyword evidence="3" id="KW-1185">Reference proteome</keyword>
<accession>A0A1J7JP63</accession>
<feature type="compositionally biased region" description="Basic and acidic residues" evidence="1">
    <location>
        <begin position="186"/>
        <end position="198"/>
    </location>
</feature>
<feature type="compositionally biased region" description="Basic and acidic residues" evidence="1">
    <location>
        <begin position="148"/>
        <end position="161"/>
    </location>
</feature>
<reference evidence="2 3" key="1">
    <citation type="submission" date="2016-10" db="EMBL/GenBank/DDBJ databases">
        <title>Draft genome sequence of Coniochaeta ligniaria NRRL30616, a lignocellulolytic fungus for bioabatement of inhibitors in plant biomass hydrolysates.</title>
        <authorList>
            <consortium name="DOE Joint Genome Institute"/>
            <person name="Jimenez D.J."/>
            <person name="Hector R.E."/>
            <person name="Riley R."/>
            <person name="Sun H."/>
            <person name="Grigoriev I.V."/>
            <person name="Van Elsas J.D."/>
            <person name="Nichols N.N."/>
        </authorList>
    </citation>
    <scope>NUCLEOTIDE SEQUENCE [LARGE SCALE GENOMIC DNA]</scope>
    <source>
        <strain evidence="2 3">NRRL 30616</strain>
    </source>
</reference>
<feature type="region of interest" description="Disordered" evidence="1">
    <location>
        <begin position="256"/>
        <end position="329"/>
    </location>
</feature>
<feature type="region of interest" description="Disordered" evidence="1">
    <location>
        <begin position="346"/>
        <end position="375"/>
    </location>
</feature>
<sequence length="375" mass="43245">MSSYGKLGLEENSTYICLSENGGGFEYALFTTTTEPNKIMWYYDLAWDRDETFAAIFREMKLADHGDMQNWAPYVKVADADHRRVKRACEEESLSRAETDDCLRLESNEYNQTTCRETFIVLKHLQENGVVLSDININTLLSNARLMTERNLKKKTQKESSRNPSSTPQAKSPRREALTEASTTERGSDRATPTRKEVGLVSSIMRRGRGWIKSRPKEAPAEASTARPRETCPPPPWQSDDSMTCVEEALNHVHIRPRSEPRRDYERQADDPPPPWIEECPPDVHTRSRSVLRRDHEPDSQHRPEYYGMRDTGYEEPHHDMSGPTGSSSYERMMERVDAEWEAAKAEHAQHVRQQRRYHECDSGSYIVRPRTPPS</sequence>
<feature type="region of interest" description="Disordered" evidence="1">
    <location>
        <begin position="148"/>
        <end position="242"/>
    </location>
</feature>